<feature type="domain" description="Recombinase" evidence="3">
    <location>
        <begin position="162"/>
        <end position="298"/>
    </location>
</feature>
<reference evidence="5 7" key="2">
    <citation type="submission" date="2020-06" db="EMBL/GenBank/DDBJ databases">
        <title>Complete genome of Paenibacillus barcinonensis KACC11450.</title>
        <authorList>
            <person name="Kim M."/>
            <person name="Park Y.-J."/>
            <person name="Shin J.-H."/>
        </authorList>
    </citation>
    <scope>NUCLEOTIDE SEQUENCE [LARGE SCALE GENOMIC DNA]</scope>
    <source>
        <strain evidence="5 7">KACC11450</strain>
    </source>
</reference>
<dbReference type="Pfam" id="PF13408">
    <property type="entry name" value="Zn_ribbon_recom"/>
    <property type="match status" value="1"/>
</dbReference>
<dbReference type="Pfam" id="PF00239">
    <property type="entry name" value="Resolvase"/>
    <property type="match status" value="1"/>
</dbReference>
<dbReference type="InterPro" id="IPR011109">
    <property type="entry name" value="DNA_bind_recombinase_dom"/>
</dbReference>
<dbReference type="PANTHER" id="PTHR30461">
    <property type="entry name" value="DNA-INVERTASE FROM LAMBDOID PROPHAGE"/>
    <property type="match status" value="1"/>
</dbReference>
<proteinExistence type="predicted"/>
<evidence type="ECO:0000259" key="3">
    <source>
        <dbReference type="PROSITE" id="PS51737"/>
    </source>
</evidence>
<dbReference type="CDD" id="cd00338">
    <property type="entry name" value="Ser_Recombinase"/>
    <property type="match status" value="1"/>
</dbReference>
<dbReference type="PANTHER" id="PTHR30461:SF23">
    <property type="entry name" value="DNA RECOMBINASE-RELATED"/>
    <property type="match status" value="1"/>
</dbReference>
<feature type="domain" description="Resolvase/invertase-type recombinase catalytic" evidence="2">
    <location>
        <begin position="2"/>
        <end position="154"/>
    </location>
</feature>
<dbReference type="Proteomes" id="UP000509327">
    <property type="component" value="Chromosome"/>
</dbReference>
<gene>
    <name evidence="4" type="ORF">DFQ00_105302</name>
    <name evidence="5" type="ORF">HUB98_09320</name>
</gene>
<accession>A0A2V4VX80</accession>
<dbReference type="InterPro" id="IPR050639">
    <property type="entry name" value="SSR_resolvase"/>
</dbReference>
<dbReference type="InterPro" id="IPR025827">
    <property type="entry name" value="Zn_ribbon_recom_dom"/>
</dbReference>
<dbReference type="GO" id="GO:0003677">
    <property type="term" value="F:DNA binding"/>
    <property type="evidence" value="ECO:0007669"/>
    <property type="project" value="InterPro"/>
</dbReference>
<dbReference type="EMBL" id="CP054614">
    <property type="protein sequence ID" value="QKS56521.1"/>
    <property type="molecule type" value="Genomic_DNA"/>
</dbReference>
<evidence type="ECO:0000313" key="4">
    <source>
        <dbReference type="EMBL" id="PYE49798.1"/>
    </source>
</evidence>
<dbReference type="InterPro" id="IPR036162">
    <property type="entry name" value="Resolvase-like_N_sf"/>
</dbReference>
<dbReference type="Gene3D" id="3.90.1750.20">
    <property type="entry name" value="Putative Large Serine Recombinase, Chain B, Domain 2"/>
    <property type="match status" value="1"/>
</dbReference>
<evidence type="ECO:0000313" key="7">
    <source>
        <dbReference type="Proteomes" id="UP000509327"/>
    </source>
</evidence>
<evidence type="ECO:0000259" key="2">
    <source>
        <dbReference type="PROSITE" id="PS51736"/>
    </source>
</evidence>
<dbReference type="Gene3D" id="3.40.50.1390">
    <property type="entry name" value="Resolvase, N-terminal catalytic domain"/>
    <property type="match status" value="1"/>
</dbReference>
<evidence type="ECO:0000313" key="6">
    <source>
        <dbReference type="Proteomes" id="UP000247790"/>
    </source>
</evidence>
<dbReference type="AlphaFoldDB" id="A0A2V4VX80"/>
<dbReference type="EMBL" id="QJSW01000005">
    <property type="protein sequence ID" value="PYE49798.1"/>
    <property type="molecule type" value="Genomic_DNA"/>
</dbReference>
<dbReference type="PROSITE" id="PS51736">
    <property type="entry name" value="RECOMBINASES_3"/>
    <property type="match status" value="1"/>
</dbReference>
<dbReference type="Proteomes" id="UP000247790">
    <property type="component" value="Unassembled WGS sequence"/>
</dbReference>
<feature type="coiled-coil region" evidence="1">
    <location>
        <begin position="387"/>
        <end position="456"/>
    </location>
</feature>
<keyword evidence="7" id="KW-1185">Reference proteome</keyword>
<dbReference type="GO" id="GO:0000150">
    <property type="term" value="F:DNA strand exchange activity"/>
    <property type="evidence" value="ECO:0007669"/>
    <property type="project" value="InterPro"/>
</dbReference>
<organism evidence="4 6">
    <name type="scientific">Paenibacillus barcinonensis</name>
    <dbReference type="NCBI Taxonomy" id="198119"/>
    <lineage>
        <taxon>Bacteria</taxon>
        <taxon>Bacillati</taxon>
        <taxon>Bacillota</taxon>
        <taxon>Bacilli</taxon>
        <taxon>Bacillales</taxon>
        <taxon>Paenibacillaceae</taxon>
        <taxon>Paenibacillus</taxon>
    </lineage>
</organism>
<evidence type="ECO:0000313" key="5">
    <source>
        <dbReference type="EMBL" id="QKS56521.1"/>
    </source>
</evidence>
<sequence length="515" mass="59507">MKAAIYLRKSRADEEAERRGEGETLAKHRKALLKHARYVGANIIEIYEEIVSGESLVHRPQMLKLLKDVEAKLYDAVLVMDIDRFGRGNMQEQGLILETFRNADTKIITPRKTYDLHDEFDEEYSEFEAFMARKELKIITRRMQGGRVRSVEEGNYLGTRPPYGYEIEDITNGRTLKPHPVQAPIVRQIFEWYVHSDPEHQKGSSKIATALNALKIPSATGKDWIPSTVLNILKNAVYTGKIQWKKKQTKKSTEPGKRRTVRTRDTQDWISVQGKHEAIIDEVTFAKAQERISGSYHAPYQLDENGKPKITTALAGLVKCENCGMTMVYRPYTSQPAHLRCNTPSCNTRSSQYKMVEAKIIEGLKEWLADYKVKWSKREKKAPDESIDFRKTALDALEKEMKELEAQKERLYDFLERGIYTEDVFLERSQSLSQRISAAEQAIERTIQEISLEQRKQKAQHNVIPIAESVVKSYYETDDPVKRNKLLKSVLHKVVYKKEKPQQGADFEVYLHPRL</sequence>
<dbReference type="PROSITE" id="PS51737">
    <property type="entry name" value="RECOMBINASE_DNA_BIND"/>
    <property type="match status" value="1"/>
</dbReference>
<dbReference type="SMART" id="SM00857">
    <property type="entry name" value="Resolvase"/>
    <property type="match status" value="1"/>
</dbReference>
<keyword evidence="1" id="KW-0175">Coiled coil</keyword>
<protein>
    <submittedName>
        <fullName evidence="4">DNA invertase Pin-like site-specific DNA recombinase</fullName>
    </submittedName>
    <submittedName>
        <fullName evidence="5">Recombinase family protein</fullName>
    </submittedName>
</protein>
<dbReference type="InterPro" id="IPR038109">
    <property type="entry name" value="DNA_bind_recomb_sf"/>
</dbReference>
<dbReference type="Pfam" id="PF07508">
    <property type="entry name" value="Recombinase"/>
    <property type="match status" value="1"/>
</dbReference>
<name>A0A2V4VX80_PAEBA</name>
<dbReference type="InterPro" id="IPR006119">
    <property type="entry name" value="Resolv_N"/>
</dbReference>
<dbReference type="SUPFAM" id="SSF53041">
    <property type="entry name" value="Resolvase-like"/>
    <property type="match status" value="1"/>
</dbReference>
<evidence type="ECO:0000256" key="1">
    <source>
        <dbReference type="SAM" id="Coils"/>
    </source>
</evidence>
<dbReference type="RefSeq" id="WP_110896476.1">
    <property type="nucleotide sequence ID" value="NZ_CP054614.1"/>
</dbReference>
<reference evidence="4 6" key="1">
    <citation type="submission" date="2018-06" db="EMBL/GenBank/DDBJ databases">
        <title>Genomic Encyclopedia of Type Strains, Phase III (KMG-III): the genomes of soil and plant-associated and newly described type strains.</title>
        <authorList>
            <person name="Whitman W."/>
        </authorList>
    </citation>
    <scope>NUCLEOTIDE SEQUENCE [LARGE SCALE GENOMIC DNA]</scope>
    <source>
        <strain evidence="4 6">CECT 7022</strain>
    </source>
</reference>
<dbReference type="OrthoDB" id="65783at2"/>